<dbReference type="InterPro" id="IPR002931">
    <property type="entry name" value="Transglutaminase-like"/>
</dbReference>
<dbReference type="RefSeq" id="WP_244785285.1">
    <property type="nucleotide sequence ID" value="NZ_CP091508.1"/>
</dbReference>
<dbReference type="PANTHER" id="PTHR33490:SF6">
    <property type="entry name" value="SLL1049 PROTEIN"/>
    <property type="match status" value="1"/>
</dbReference>
<keyword evidence="3" id="KW-1185">Reference proteome</keyword>
<feature type="domain" description="Transglutaminase-like" evidence="1">
    <location>
        <begin position="154"/>
        <end position="216"/>
    </location>
</feature>
<organism evidence="2 3">
    <name type="scientific">Uruburuella testudinis</name>
    <dbReference type="NCBI Taxonomy" id="1282863"/>
    <lineage>
        <taxon>Bacteria</taxon>
        <taxon>Pseudomonadati</taxon>
        <taxon>Pseudomonadota</taxon>
        <taxon>Betaproteobacteria</taxon>
        <taxon>Neisseriales</taxon>
        <taxon>Neisseriaceae</taxon>
        <taxon>Uruburuella</taxon>
    </lineage>
</organism>
<dbReference type="InterPro" id="IPR013589">
    <property type="entry name" value="Bac_transglu_N"/>
</dbReference>
<dbReference type="Pfam" id="PF01841">
    <property type="entry name" value="Transglut_core"/>
    <property type="match status" value="1"/>
</dbReference>
<dbReference type="InterPro" id="IPR038765">
    <property type="entry name" value="Papain-like_cys_pep_sf"/>
</dbReference>
<protein>
    <submittedName>
        <fullName evidence="2">Transglutaminase family protein</fullName>
    </submittedName>
</protein>
<evidence type="ECO:0000259" key="1">
    <source>
        <dbReference type="SMART" id="SM00460"/>
    </source>
</evidence>
<dbReference type="EMBL" id="CP091508">
    <property type="protein sequence ID" value="UOO82011.1"/>
    <property type="molecule type" value="Genomic_DNA"/>
</dbReference>
<evidence type="ECO:0000313" key="3">
    <source>
        <dbReference type="Proteomes" id="UP000829817"/>
    </source>
</evidence>
<reference evidence="2 3" key="1">
    <citation type="journal article" date="2022" name="Res Sq">
        <title>Evolution of multicellular longitudinally dividing oral cavity symbionts (Neisseriaceae).</title>
        <authorList>
            <person name="Nyongesa S."/>
            <person name="Weber P."/>
            <person name="Bernet E."/>
            <person name="Pullido F."/>
            <person name="Nieckarz M."/>
            <person name="Delaby M."/>
            <person name="Nieves C."/>
            <person name="Viehboeck T."/>
            <person name="Krause N."/>
            <person name="Rivera-Millot A."/>
            <person name="Nakamura A."/>
            <person name="Vischer N."/>
            <person name="VanNieuwenhze M."/>
            <person name="Brun Y."/>
            <person name="Cava F."/>
            <person name="Bulgheresi S."/>
            <person name="Veyrier F."/>
        </authorList>
    </citation>
    <scope>NUCLEOTIDE SEQUENCE [LARGE SCALE GENOMIC DNA]</scope>
    <source>
        <strain evidence="2 3">CCUG 63373m</strain>
    </source>
</reference>
<accession>A0ABY4DZ86</accession>
<dbReference type="Proteomes" id="UP000829817">
    <property type="component" value="Chromosome"/>
</dbReference>
<sequence length="262" mass="29594">MKIQIHHTTNYHYEEPVKKSIQVLRITPQTLAHQRVLSWQLTLPRISAEMFDGFGNYCTVLNLNQPHQSLHVQAQGWVEIDDDSDYNTDAYMPPTVFLNRTWLTRSDEALADFAEIQTGGRADRQGLTSLSRAILDHMPYIPGTTGVSTTARQAFALGSGVCQDHTHVFLACARSLGIPARYVSGYLVSDDSDHLASHAWAEAWLDGHWYVFDITNQLFRPSHHVQLAVGRDYNDTAPIRGMRQGGGMERMDFLVQVREAQQ</sequence>
<name>A0ABY4DZ86_9NEIS</name>
<proteinExistence type="predicted"/>
<dbReference type="SMART" id="SM00460">
    <property type="entry name" value="TGc"/>
    <property type="match status" value="1"/>
</dbReference>
<gene>
    <name evidence="2" type="ORF">LVJ83_00595</name>
</gene>
<dbReference type="Pfam" id="PF08379">
    <property type="entry name" value="Bact_transglu_N"/>
    <property type="match status" value="1"/>
</dbReference>
<dbReference type="SUPFAM" id="SSF54001">
    <property type="entry name" value="Cysteine proteinases"/>
    <property type="match status" value="1"/>
</dbReference>
<dbReference type="PANTHER" id="PTHR33490">
    <property type="entry name" value="BLR5614 PROTEIN-RELATED"/>
    <property type="match status" value="1"/>
</dbReference>
<evidence type="ECO:0000313" key="2">
    <source>
        <dbReference type="EMBL" id="UOO82011.1"/>
    </source>
</evidence>
<dbReference type="Gene3D" id="3.10.620.30">
    <property type="match status" value="1"/>
</dbReference>